<dbReference type="PATRIC" id="fig|84531.8.peg.505"/>
<evidence type="ECO:0000256" key="1">
    <source>
        <dbReference type="SAM" id="Phobius"/>
    </source>
</evidence>
<keyword evidence="1" id="KW-0472">Membrane</keyword>
<evidence type="ECO:0000313" key="3">
    <source>
        <dbReference type="Proteomes" id="UP000060787"/>
    </source>
</evidence>
<organism evidence="2 3">
    <name type="scientific">Lysobacter antibioticus</name>
    <dbReference type="NCBI Taxonomy" id="84531"/>
    <lineage>
        <taxon>Bacteria</taxon>
        <taxon>Pseudomonadati</taxon>
        <taxon>Pseudomonadota</taxon>
        <taxon>Gammaproteobacteria</taxon>
        <taxon>Lysobacterales</taxon>
        <taxon>Lysobacteraceae</taxon>
        <taxon>Lysobacter</taxon>
    </lineage>
</organism>
<sequence length="42" mass="4986">MRHIAANSFFEHFGLIGAFILVAWQDQRERAQMQRQPVNQSR</sequence>
<protein>
    <submittedName>
        <fullName evidence="2">Uncharacterized protein</fullName>
    </submittedName>
</protein>
<accession>A0A0S2F545</accession>
<name>A0A0S2F545_LYSAN</name>
<reference evidence="2 3" key="1">
    <citation type="journal article" date="2015" name="BMC Genomics">
        <title>Comparative genomics and metabolic profiling of the genus Lysobacter.</title>
        <authorList>
            <person name="de Bruijn I."/>
            <person name="Cheng X."/>
            <person name="de Jager V."/>
            <person name="Exposito R.G."/>
            <person name="Watrous J."/>
            <person name="Patel N."/>
            <person name="Postma J."/>
            <person name="Dorrestein P.C."/>
            <person name="Kobayashi D."/>
            <person name="Raaijmakers J.M."/>
        </authorList>
    </citation>
    <scope>NUCLEOTIDE SEQUENCE [LARGE SCALE GENOMIC DNA]</scope>
    <source>
        <strain evidence="2 3">76</strain>
    </source>
</reference>
<feature type="transmembrane region" description="Helical" evidence="1">
    <location>
        <begin position="6"/>
        <end position="24"/>
    </location>
</feature>
<dbReference type="KEGG" id="lab:LA76x_0485"/>
<gene>
    <name evidence="2" type="ORF">LA76x_0485</name>
</gene>
<keyword evidence="1" id="KW-0812">Transmembrane</keyword>
<proteinExistence type="predicted"/>
<keyword evidence="1" id="KW-1133">Transmembrane helix</keyword>
<dbReference type="AlphaFoldDB" id="A0A0S2F545"/>
<keyword evidence="3" id="KW-1185">Reference proteome</keyword>
<dbReference type="Proteomes" id="UP000060787">
    <property type="component" value="Chromosome"/>
</dbReference>
<dbReference type="EMBL" id="CP011129">
    <property type="protein sequence ID" value="ALN78646.1"/>
    <property type="molecule type" value="Genomic_DNA"/>
</dbReference>
<evidence type="ECO:0000313" key="2">
    <source>
        <dbReference type="EMBL" id="ALN78646.1"/>
    </source>
</evidence>